<dbReference type="RefSeq" id="WP_183393075.1">
    <property type="nucleotide sequence ID" value="NZ_JACHVY010000008.1"/>
</dbReference>
<reference evidence="3 4" key="1">
    <citation type="submission" date="2020-08" db="EMBL/GenBank/DDBJ databases">
        <title>The Agave Microbiome: Exploring the role of microbial communities in plant adaptations to desert environments.</title>
        <authorList>
            <person name="Partida-Martinez L.P."/>
        </authorList>
    </citation>
    <scope>NUCLEOTIDE SEQUENCE [LARGE SCALE GENOMIC DNA]</scope>
    <source>
        <strain evidence="3 4">AS2.23</strain>
    </source>
</reference>
<accession>A0A7W4TQW7</accession>
<feature type="compositionally biased region" description="Low complexity" evidence="1">
    <location>
        <begin position="1"/>
        <end position="11"/>
    </location>
</feature>
<feature type="region of interest" description="Disordered" evidence="1">
    <location>
        <begin position="128"/>
        <end position="149"/>
    </location>
</feature>
<proteinExistence type="predicted"/>
<dbReference type="SUPFAM" id="SSF69118">
    <property type="entry name" value="AhpD-like"/>
    <property type="match status" value="2"/>
</dbReference>
<dbReference type="PANTHER" id="PTHR35446:SF2">
    <property type="entry name" value="CARBOXYMUCONOLACTONE DECARBOXYLASE-LIKE DOMAIN-CONTAINING PROTEIN"/>
    <property type="match status" value="1"/>
</dbReference>
<dbReference type="EMBL" id="JACHVY010000008">
    <property type="protein sequence ID" value="MBB2903470.1"/>
    <property type="molecule type" value="Genomic_DNA"/>
</dbReference>
<dbReference type="InterPro" id="IPR029032">
    <property type="entry name" value="AhpD-like"/>
</dbReference>
<organism evidence="3 4">
    <name type="scientific">Kineococcus radiotolerans</name>
    <dbReference type="NCBI Taxonomy" id="131568"/>
    <lineage>
        <taxon>Bacteria</taxon>
        <taxon>Bacillati</taxon>
        <taxon>Actinomycetota</taxon>
        <taxon>Actinomycetes</taxon>
        <taxon>Kineosporiales</taxon>
        <taxon>Kineosporiaceae</taxon>
        <taxon>Kineococcus</taxon>
    </lineage>
</organism>
<dbReference type="PANTHER" id="PTHR35446">
    <property type="entry name" value="SI:CH211-175M2.5"/>
    <property type="match status" value="1"/>
</dbReference>
<reference evidence="3 4" key="2">
    <citation type="submission" date="2020-08" db="EMBL/GenBank/DDBJ databases">
        <authorList>
            <person name="Partida-Martinez L."/>
            <person name="Huntemann M."/>
            <person name="Clum A."/>
            <person name="Wang J."/>
            <person name="Palaniappan K."/>
            <person name="Ritter S."/>
            <person name="Chen I.-M."/>
            <person name="Stamatis D."/>
            <person name="Reddy T."/>
            <person name="O'Malley R."/>
            <person name="Daum C."/>
            <person name="Shapiro N."/>
            <person name="Ivanova N."/>
            <person name="Kyrpides N."/>
            <person name="Woyke T."/>
        </authorList>
    </citation>
    <scope>NUCLEOTIDE SEQUENCE [LARGE SCALE GENOMIC DNA]</scope>
    <source>
        <strain evidence="3 4">AS2.23</strain>
    </source>
</reference>
<dbReference type="Gene3D" id="1.20.1290.10">
    <property type="entry name" value="AhpD-like"/>
    <property type="match status" value="2"/>
</dbReference>
<gene>
    <name evidence="3" type="ORF">FHR75_004312</name>
</gene>
<dbReference type="InterPro" id="IPR003779">
    <property type="entry name" value="CMD-like"/>
</dbReference>
<dbReference type="Proteomes" id="UP000533269">
    <property type="component" value="Unassembled WGS sequence"/>
</dbReference>
<evidence type="ECO:0000256" key="1">
    <source>
        <dbReference type="SAM" id="MobiDB-lite"/>
    </source>
</evidence>
<comment type="caution">
    <text evidence="3">The sequence shown here is derived from an EMBL/GenBank/DDBJ whole genome shotgun (WGS) entry which is preliminary data.</text>
</comment>
<dbReference type="InterPro" id="IPR004675">
    <property type="entry name" value="AhpD_core"/>
</dbReference>
<dbReference type="NCBIfam" id="TIGR01926">
    <property type="entry name" value="peroxid_rel"/>
    <property type="match status" value="1"/>
</dbReference>
<dbReference type="InterPro" id="IPR023982">
    <property type="entry name" value="CHP04029_CMD-like"/>
</dbReference>
<keyword evidence="3" id="KW-0575">Peroxidase</keyword>
<dbReference type="NCBIfam" id="TIGR04030">
    <property type="entry name" value="perox_Avi_7169"/>
    <property type="match status" value="1"/>
</dbReference>
<feature type="compositionally biased region" description="Basic and acidic residues" evidence="1">
    <location>
        <begin position="257"/>
        <end position="266"/>
    </location>
</feature>
<feature type="region of interest" description="Disordered" evidence="1">
    <location>
        <begin position="230"/>
        <end position="266"/>
    </location>
</feature>
<dbReference type="AlphaFoldDB" id="A0A7W4TQW7"/>
<dbReference type="GO" id="GO:0051920">
    <property type="term" value="F:peroxiredoxin activity"/>
    <property type="evidence" value="ECO:0007669"/>
    <property type="project" value="InterPro"/>
</dbReference>
<dbReference type="Pfam" id="PF02627">
    <property type="entry name" value="CMD"/>
    <property type="match status" value="1"/>
</dbReference>
<evidence type="ECO:0000313" key="4">
    <source>
        <dbReference type="Proteomes" id="UP000533269"/>
    </source>
</evidence>
<dbReference type="InterPro" id="IPR023923">
    <property type="entry name" value="AhpD_Avi7169"/>
</dbReference>
<dbReference type="NCBIfam" id="TIGR00778">
    <property type="entry name" value="ahpD_dom"/>
    <property type="match status" value="1"/>
</dbReference>
<feature type="domain" description="Carboxymuconolactone decarboxylase-like" evidence="2">
    <location>
        <begin position="326"/>
        <end position="393"/>
    </location>
</feature>
<protein>
    <submittedName>
        <fullName evidence="3">Alkylhydroperoxidase domain protein/CMD domain protein</fullName>
    </submittedName>
</protein>
<evidence type="ECO:0000313" key="3">
    <source>
        <dbReference type="EMBL" id="MBB2903470.1"/>
    </source>
</evidence>
<feature type="region of interest" description="Disordered" evidence="1">
    <location>
        <begin position="1"/>
        <end position="31"/>
    </location>
</feature>
<sequence>MSTTTQTTPRTTPDPETERAPAAEGFSGEPAGEAVVDVIDLLAGTTPDSLLSRTRAQRPRARENAQRSFEALLEPADPGSFSHTERYAVATFTAHLHRFEHAARFYADVLSDTAPHLLDPIHHAARDAASTGPAGTYREPGLSAESVPTTAWTPSPALAAQLGPRLSAALTHTHLLVFRPREAGPAALRDLLRAGWSADHVVSLSQLVAFLTFQLRTAWGLAVLRSPHHHEAGRGVSGTTRHEPTGSGEPAGPQPGAHDHGPQTHLDLVTEHPDLHRPERFTQQSLGWVPWLQPVAEDDLTDAQREALVEPARAKMPYFRLLARDPDALRARTLTDLDIFFNTTGGIGRAERELAAAATSRRNGCVFCAHVHAAAATRESGRGQDVQRLLDDGPSADLGDERWNAIVAASVHLADTPLAFSGDDVDRLRSAGLGDTAIVDVVNGAAFFNWANRLMLSLGEPEVPASRRREPA</sequence>
<dbReference type="InterPro" id="IPR010195">
    <property type="entry name" value="Uncharacterised_peroxidase-rel"/>
</dbReference>
<evidence type="ECO:0000259" key="2">
    <source>
        <dbReference type="Pfam" id="PF02627"/>
    </source>
</evidence>
<dbReference type="NCBIfam" id="TIGR04029">
    <property type="entry name" value="CMD_Avi_7170"/>
    <property type="match status" value="1"/>
</dbReference>
<name>A0A7W4TQW7_KINRA</name>
<keyword evidence="3" id="KW-0560">Oxidoreductase</keyword>